<dbReference type="HOGENOM" id="CLU_033651_4_0_1"/>
<dbReference type="AlphaFoldDB" id="B0CPX3"/>
<dbReference type="RefSeq" id="XP_001873696.1">
    <property type="nucleotide sequence ID" value="XM_001873661.1"/>
</dbReference>
<feature type="compositionally biased region" description="Basic and acidic residues" evidence="1">
    <location>
        <begin position="1"/>
        <end position="27"/>
    </location>
</feature>
<evidence type="ECO:0000313" key="3">
    <source>
        <dbReference type="Proteomes" id="UP000001194"/>
    </source>
</evidence>
<organism evidence="3">
    <name type="scientific">Laccaria bicolor (strain S238N-H82 / ATCC MYA-4686)</name>
    <name type="common">Bicoloured deceiver</name>
    <name type="synonym">Laccaria laccata var. bicolor</name>
    <dbReference type="NCBI Taxonomy" id="486041"/>
    <lineage>
        <taxon>Eukaryota</taxon>
        <taxon>Fungi</taxon>
        <taxon>Dikarya</taxon>
        <taxon>Basidiomycota</taxon>
        <taxon>Agaricomycotina</taxon>
        <taxon>Agaricomycetes</taxon>
        <taxon>Agaricomycetidae</taxon>
        <taxon>Agaricales</taxon>
        <taxon>Agaricineae</taxon>
        <taxon>Hydnangiaceae</taxon>
        <taxon>Laccaria</taxon>
    </lineage>
</organism>
<evidence type="ECO:0000313" key="2">
    <source>
        <dbReference type="EMBL" id="EDR15488.1"/>
    </source>
</evidence>
<gene>
    <name evidence="2" type="ORF">LACBIDRAFT_301918</name>
</gene>
<dbReference type="Proteomes" id="UP000001194">
    <property type="component" value="Unassembled WGS sequence"/>
</dbReference>
<dbReference type="KEGG" id="lbc:LACBIDRAFT_301918"/>
<dbReference type="EMBL" id="DS547091">
    <property type="protein sequence ID" value="EDR15488.1"/>
    <property type="molecule type" value="Genomic_DNA"/>
</dbReference>
<feature type="region of interest" description="Disordered" evidence="1">
    <location>
        <begin position="1"/>
        <end position="32"/>
    </location>
</feature>
<reference evidence="2 3" key="1">
    <citation type="journal article" date="2008" name="Nature">
        <title>The genome of Laccaria bicolor provides insights into mycorrhizal symbiosis.</title>
        <authorList>
            <person name="Martin F."/>
            <person name="Aerts A."/>
            <person name="Ahren D."/>
            <person name="Brun A."/>
            <person name="Danchin E.G.J."/>
            <person name="Duchaussoy F."/>
            <person name="Gibon J."/>
            <person name="Kohler A."/>
            <person name="Lindquist E."/>
            <person name="Pereda V."/>
            <person name="Salamov A."/>
            <person name="Shapiro H.J."/>
            <person name="Wuyts J."/>
            <person name="Blaudez D."/>
            <person name="Buee M."/>
            <person name="Brokstein P."/>
            <person name="Canbaeck B."/>
            <person name="Cohen D."/>
            <person name="Courty P.E."/>
            <person name="Coutinho P.M."/>
            <person name="Delaruelle C."/>
            <person name="Detter J.C."/>
            <person name="Deveau A."/>
            <person name="DiFazio S."/>
            <person name="Duplessis S."/>
            <person name="Fraissinet-Tachet L."/>
            <person name="Lucic E."/>
            <person name="Frey-Klett P."/>
            <person name="Fourrey C."/>
            <person name="Feussner I."/>
            <person name="Gay G."/>
            <person name="Grimwood J."/>
            <person name="Hoegger P.J."/>
            <person name="Jain P."/>
            <person name="Kilaru S."/>
            <person name="Labbe J."/>
            <person name="Lin Y.C."/>
            <person name="Legue V."/>
            <person name="Le Tacon F."/>
            <person name="Marmeisse R."/>
            <person name="Melayah D."/>
            <person name="Montanini B."/>
            <person name="Muratet M."/>
            <person name="Nehls U."/>
            <person name="Niculita-Hirzel H."/>
            <person name="Oudot-Le Secq M.P."/>
            <person name="Peter M."/>
            <person name="Quesneville H."/>
            <person name="Rajashekar B."/>
            <person name="Reich M."/>
            <person name="Rouhier N."/>
            <person name="Schmutz J."/>
            <person name="Yin T."/>
            <person name="Chalot M."/>
            <person name="Henrissat B."/>
            <person name="Kuees U."/>
            <person name="Lucas S."/>
            <person name="Van de Peer Y."/>
            <person name="Podila G.K."/>
            <person name="Polle A."/>
            <person name="Pukkila P.J."/>
            <person name="Richardson P.M."/>
            <person name="Rouze P."/>
            <person name="Sanders I.R."/>
            <person name="Stajich J.E."/>
            <person name="Tunlid A."/>
            <person name="Tuskan G."/>
            <person name="Grigoriev I.V."/>
        </authorList>
    </citation>
    <scope>NUCLEOTIDE SEQUENCE [LARGE SCALE GENOMIC DNA]</scope>
    <source>
        <strain evidence="3">S238N-H82 / ATCC MYA-4686</strain>
    </source>
</reference>
<protein>
    <submittedName>
        <fullName evidence="2">Predicted protein</fullName>
    </submittedName>
</protein>
<proteinExistence type="predicted"/>
<sequence length="432" mass="48415">MPTDETRPMDSGDGKSSRKYFSEDGRGGTKPIPEVKSGARYIYYRLYTKDGPLESNHPIYCNDRYISRIASTLVRPPQTAASLTRYLCKIEGLEHRRGALYQSLSDNTALDGPTHLLFRGTSGPGRSDVDPVALVVDAQAAEKRSQASSSLGSQELLERNFQQRYVYYCVYDDDGGAVPKTAFSENNPSLGRVNTLSVPPPHAASSLKNCIVKSEDLSGNNVQLFEDASSESAMNDNDAITVLSDTFPGWIEDQPMAITYDPGTANGSADNEDPNEIQIRELREALAQITKEFKEANLTHTRELEEAKRTHARELADAREGQKKAEEIHARELAEVREGWKKAKETHERELSTIHQLQVQLKTSTFTMQLIAKYDDDLGQHDARWHLMQKGEIFYTDGVCRREEHRNGSGRYTCYLAQNSSGKLGCWMTQFC</sequence>
<dbReference type="GeneID" id="6068934"/>
<dbReference type="OrthoDB" id="10355090at2759"/>
<accession>B0CPX3</accession>
<evidence type="ECO:0000256" key="1">
    <source>
        <dbReference type="SAM" id="MobiDB-lite"/>
    </source>
</evidence>
<dbReference type="InParanoid" id="B0CPX3"/>
<keyword evidence="3" id="KW-1185">Reference proteome</keyword>
<name>B0CPX3_LACBS</name>